<protein>
    <recommendedName>
        <fullName evidence="1">YubB ferredoxin-like domain-containing protein</fullName>
    </recommendedName>
</protein>
<comment type="caution">
    <text evidence="2">The sequence shown here is derived from an EMBL/GenBank/DDBJ whole genome shotgun (WGS) entry which is preliminary data.</text>
</comment>
<name>A0A1S9PBE8_9SPHI</name>
<dbReference type="AlphaFoldDB" id="A0A1S9PBE8"/>
<dbReference type="OrthoDB" id="1248468at2"/>
<keyword evidence="3" id="KW-1185">Reference proteome</keyword>
<proteinExistence type="predicted"/>
<dbReference type="STRING" id="1792845.BC343_11640"/>
<feature type="domain" description="YubB ferredoxin-like" evidence="1">
    <location>
        <begin position="43"/>
        <end position="123"/>
    </location>
</feature>
<sequence length="180" mass="20484">MANTCFNELYFTGDSAKVQRANLFLAGLPRDEWGGVTIEGTDGYFQDIGFSRGRFLFGTRWGPQLETARVIADRFGVGFVYDYCEPMMSLYGQARYEKGQACDIRLGQKDFAGVSYLEDDDVYVYQNTHYRSIETLSRLLLQERLQVKGKVEKKAAFKTQTSLMAFFNKQQDARPLSTGP</sequence>
<evidence type="ECO:0000313" key="3">
    <source>
        <dbReference type="Proteomes" id="UP000189739"/>
    </source>
</evidence>
<dbReference type="Pfam" id="PF18406">
    <property type="entry name" value="DUF1281_C"/>
    <property type="match status" value="1"/>
</dbReference>
<dbReference type="RefSeq" id="WP_078350028.1">
    <property type="nucleotide sequence ID" value="NZ_MBTF01000034.1"/>
</dbReference>
<dbReference type="EMBL" id="MBTF01000034">
    <property type="protein sequence ID" value="OOQ58280.1"/>
    <property type="molecule type" value="Genomic_DNA"/>
</dbReference>
<dbReference type="Proteomes" id="UP000189739">
    <property type="component" value="Unassembled WGS sequence"/>
</dbReference>
<evidence type="ECO:0000313" key="2">
    <source>
        <dbReference type="EMBL" id="OOQ58280.1"/>
    </source>
</evidence>
<accession>A0A1S9PBE8</accession>
<dbReference type="InterPro" id="IPR041329">
    <property type="entry name" value="YubB_C"/>
</dbReference>
<reference evidence="2 3" key="1">
    <citation type="submission" date="2016-07" db="EMBL/GenBank/DDBJ databases">
        <title>Genomic analysis of zinc-resistant bacterium Mucilaginibacter pedocola TBZ30.</title>
        <authorList>
            <person name="Huang J."/>
            <person name="Tang J."/>
        </authorList>
    </citation>
    <scope>NUCLEOTIDE SEQUENCE [LARGE SCALE GENOMIC DNA]</scope>
    <source>
        <strain evidence="2 3">TBZ30</strain>
    </source>
</reference>
<organism evidence="2 3">
    <name type="scientific">Mucilaginibacter pedocola</name>
    <dbReference type="NCBI Taxonomy" id="1792845"/>
    <lineage>
        <taxon>Bacteria</taxon>
        <taxon>Pseudomonadati</taxon>
        <taxon>Bacteroidota</taxon>
        <taxon>Sphingobacteriia</taxon>
        <taxon>Sphingobacteriales</taxon>
        <taxon>Sphingobacteriaceae</taxon>
        <taxon>Mucilaginibacter</taxon>
    </lineage>
</organism>
<evidence type="ECO:0000259" key="1">
    <source>
        <dbReference type="Pfam" id="PF18406"/>
    </source>
</evidence>
<gene>
    <name evidence="2" type="ORF">BC343_11640</name>
</gene>